<keyword evidence="4" id="KW-0472">Membrane</keyword>
<dbReference type="PROSITE" id="PS00455">
    <property type="entry name" value="AMP_BINDING"/>
    <property type="match status" value="1"/>
</dbReference>
<dbReference type="InterPro" id="IPR042099">
    <property type="entry name" value="ANL_N_sf"/>
</dbReference>
<dbReference type="InterPro" id="IPR025110">
    <property type="entry name" value="AMP-bd_C"/>
</dbReference>
<accession>A0AAD5RI57</accession>
<dbReference type="Pfam" id="PF13193">
    <property type="entry name" value="AMP-binding_C"/>
    <property type="match status" value="1"/>
</dbReference>
<protein>
    <recommendedName>
        <fullName evidence="9">Acetyl-CoA synthetase-like protein</fullName>
    </recommendedName>
</protein>
<dbReference type="EMBL" id="JAKWBI020000448">
    <property type="protein sequence ID" value="KAJ2894892.1"/>
    <property type="molecule type" value="Genomic_DNA"/>
</dbReference>
<feature type="transmembrane region" description="Helical" evidence="4">
    <location>
        <begin position="253"/>
        <end position="276"/>
    </location>
</feature>
<evidence type="ECO:0000256" key="4">
    <source>
        <dbReference type="SAM" id="Phobius"/>
    </source>
</evidence>
<evidence type="ECO:0000259" key="5">
    <source>
        <dbReference type="Pfam" id="PF00501"/>
    </source>
</evidence>
<gene>
    <name evidence="7" type="ORF">MKZ38_007115</name>
</gene>
<dbReference type="InterPro" id="IPR045851">
    <property type="entry name" value="AMP-bd_C_sf"/>
</dbReference>
<keyword evidence="8" id="KW-1185">Reference proteome</keyword>
<keyword evidence="4" id="KW-1133">Transmembrane helix</keyword>
<evidence type="ECO:0000256" key="3">
    <source>
        <dbReference type="SAM" id="MobiDB-lite"/>
    </source>
</evidence>
<comment type="caution">
    <text evidence="7">The sequence shown here is derived from an EMBL/GenBank/DDBJ whole genome shotgun (WGS) entry which is preliminary data.</text>
</comment>
<evidence type="ECO:0000313" key="7">
    <source>
        <dbReference type="EMBL" id="KAJ2894892.1"/>
    </source>
</evidence>
<feature type="region of interest" description="Disordered" evidence="3">
    <location>
        <begin position="667"/>
        <end position="701"/>
    </location>
</feature>
<dbReference type="Gene3D" id="3.40.50.12780">
    <property type="entry name" value="N-terminal domain of ligase-like"/>
    <property type="match status" value="1"/>
</dbReference>
<organism evidence="7 8">
    <name type="scientific">Zalerion maritima</name>
    <dbReference type="NCBI Taxonomy" id="339359"/>
    <lineage>
        <taxon>Eukaryota</taxon>
        <taxon>Fungi</taxon>
        <taxon>Dikarya</taxon>
        <taxon>Ascomycota</taxon>
        <taxon>Pezizomycotina</taxon>
        <taxon>Sordariomycetes</taxon>
        <taxon>Lulworthiomycetidae</taxon>
        <taxon>Lulworthiales</taxon>
        <taxon>Lulworthiaceae</taxon>
        <taxon>Zalerion</taxon>
    </lineage>
</organism>
<dbReference type="SUPFAM" id="SSF56801">
    <property type="entry name" value="Acetyl-CoA synthetase-like"/>
    <property type="match status" value="1"/>
</dbReference>
<keyword evidence="4" id="KW-0812">Transmembrane</keyword>
<dbReference type="GO" id="GO:0016405">
    <property type="term" value="F:CoA-ligase activity"/>
    <property type="evidence" value="ECO:0007669"/>
    <property type="project" value="TreeGrafter"/>
</dbReference>
<dbReference type="PANTHER" id="PTHR24096:SF149">
    <property type="entry name" value="AMP-BINDING DOMAIN-CONTAINING PROTEIN-RELATED"/>
    <property type="match status" value="1"/>
</dbReference>
<name>A0AAD5RI57_9PEZI</name>
<evidence type="ECO:0000313" key="8">
    <source>
        <dbReference type="Proteomes" id="UP001201980"/>
    </source>
</evidence>
<reference evidence="7" key="1">
    <citation type="submission" date="2022-07" db="EMBL/GenBank/DDBJ databases">
        <title>Draft genome sequence of Zalerion maritima ATCC 34329, a (micro)plastics degrading marine fungus.</title>
        <authorList>
            <person name="Paco A."/>
            <person name="Goncalves M.F.M."/>
            <person name="Rocha-Santos T.A.P."/>
            <person name="Alves A."/>
        </authorList>
    </citation>
    <scope>NUCLEOTIDE SEQUENCE</scope>
    <source>
        <strain evidence="7">ATCC 34329</strain>
    </source>
</reference>
<proteinExistence type="inferred from homology"/>
<keyword evidence="2" id="KW-0436">Ligase</keyword>
<evidence type="ECO:0000256" key="1">
    <source>
        <dbReference type="ARBA" id="ARBA00006432"/>
    </source>
</evidence>
<dbReference type="Proteomes" id="UP001201980">
    <property type="component" value="Unassembled WGS sequence"/>
</dbReference>
<evidence type="ECO:0000259" key="6">
    <source>
        <dbReference type="Pfam" id="PF13193"/>
    </source>
</evidence>
<dbReference type="PANTHER" id="PTHR24096">
    <property type="entry name" value="LONG-CHAIN-FATTY-ACID--COA LIGASE"/>
    <property type="match status" value="1"/>
</dbReference>
<sequence>MPHKSPYDPVTIPDVDLWDALFEREDLTYSKDKKLFIDPLNPSEGSNHYTFDTLKATAKAFGRGLRRHWGWRKGDVLMFYLPNHLDTPAATWGTHWAGGVCCPANPLYTVEELVKQMRDAGVSGVVTVDMEGMPFLGNVLKAAEIVGLDKERVVTLGYGRGKDGEKESSKENEEGVKCWRDLFVEAKTGEVEKREKLDPKTDLCFLCYSSGTTGLPKGVRLTHRNIVANILQVNAVETPYLFPNGHGGGDRQLAVLPFFHIFGLVVVLHITVFIGLQSIVLPRFDLELACKIIQDHRITYMYVPPPIILAFGKHPIVDKYDVSSIRVLTSGAAPLTQDLVEGVWNRLKIPVKQGYGLSETSPVCQLQTLDEWAKKVGSVGRLVPGCDAVLVDTETGKEVAGRGEDGTGELWVRGPNVFGGYHRREELNKEVFGQLEGEEEGTGGERWFRTGDIAYVDDKGFWYITDRLKELIKYKGFQVPPAELEGLLLGHHSVADSCVIGVYDHEQATELPRAYVVPVGGIKNGTEELARDVGGWVAKKVTPHKRLRGGVRFVEEVPKTASGKILRRVLKDVVRKEEEMAGRKELKISTWSTCLHLDVAIPRLPFHTLPPAPPPASSETPSALLNLTALHYREPPPDSRFVPWAPGQSELEARMKRPTAPDVVAAEQQHRRKVDENFSRSTATSLAPRKTTHPRETEDGTAWIRRRNSERDDGRGEMLFQALARMLKDLGGAEKIELQMGIIIGRGSDCGGSSSGSGSGGGGGSLGIEGLSIYDNSRLCSIPTDEIAAMLPHLESKRFFAATEQRTMVALRQFSISVGTPVFPVRSRADAKAGGDEEQESHLFYEAFHDIISCSRPIPAAGDPAIDANAELDELARFSRLMLPYLESLSIHLLQVYEPEKDPATHEMPYRPLLERIFSKEERTESLSVRESFDFPNMKSLSLRSPPMTKERMSHILASCPRIEEIRLGDVFLAESAEVRSAWIAAYKHWERQGAFWWEVSRQYPAGQVLWDDALRAVNDPSVFPSSMKSLWISNLWMLATAITWDRVDGGGAEHVVTCTKRYRPRSTMEWHATDLSKTTRGVTGWMRQKEGGGGLGCWLRSDWSGTDEAFEEEKWVDDGGVKSASSRFSCVNWNARELLHRRDEEKENGGVFVFAAYLRRIKNQHHQATDEVLTRSAFSSRRKGFSQAEECKNEKN</sequence>
<dbReference type="Pfam" id="PF00501">
    <property type="entry name" value="AMP-binding"/>
    <property type="match status" value="1"/>
</dbReference>
<dbReference type="InterPro" id="IPR020845">
    <property type="entry name" value="AMP-binding_CS"/>
</dbReference>
<dbReference type="Gene3D" id="3.30.300.30">
    <property type="match status" value="1"/>
</dbReference>
<feature type="domain" description="AMP-dependent synthetase/ligase" evidence="5">
    <location>
        <begin position="32"/>
        <end position="422"/>
    </location>
</feature>
<evidence type="ECO:0008006" key="9">
    <source>
        <dbReference type="Google" id="ProtNLM"/>
    </source>
</evidence>
<comment type="similarity">
    <text evidence="1">Belongs to the ATP-dependent AMP-binding enzyme family.</text>
</comment>
<evidence type="ECO:0000256" key="2">
    <source>
        <dbReference type="ARBA" id="ARBA00022598"/>
    </source>
</evidence>
<dbReference type="InterPro" id="IPR000873">
    <property type="entry name" value="AMP-dep_synth/lig_dom"/>
</dbReference>
<dbReference type="CDD" id="cd05911">
    <property type="entry name" value="Firefly_Luc_like"/>
    <property type="match status" value="1"/>
</dbReference>
<feature type="domain" description="AMP-binding enzyme C-terminal" evidence="6">
    <location>
        <begin position="483"/>
        <end position="564"/>
    </location>
</feature>
<dbReference type="AlphaFoldDB" id="A0AAD5RI57"/>